<reference evidence="1" key="2">
    <citation type="journal article" date="2015" name="Data Brief">
        <title>Shoot transcriptome of the giant reed, Arundo donax.</title>
        <authorList>
            <person name="Barrero R.A."/>
            <person name="Guerrero F.D."/>
            <person name="Moolhuijzen P."/>
            <person name="Goolsby J.A."/>
            <person name="Tidwell J."/>
            <person name="Bellgard S.E."/>
            <person name="Bellgard M.I."/>
        </authorList>
    </citation>
    <scope>NUCLEOTIDE SEQUENCE</scope>
    <source>
        <tissue evidence="1">Shoot tissue taken approximately 20 cm above the soil surface</tissue>
    </source>
</reference>
<accession>A0A0A9FSQ9</accession>
<protein>
    <submittedName>
        <fullName evidence="1">Uncharacterized protein</fullName>
    </submittedName>
</protein>
<dbReference type="AlphaFoldDB" id="A0A0A9FSQ9"/>
<proteinExistence type="predicted"/>
<name>A0A0A9FSQ9_ARUDO</name>
<dbReference type="EMBL" id="GBRH01182589">
    <property type="protein sequence ID" value="JAE15307.1"/>
    <property type="molecule type" value="Transcribed_RNA"/>
</dbReference>
<organism evidence="1">
    <name type="scientific">Arundo donax</name>
    <name type="common">Giant reed</name>
    <name type="synonym">Donax arundinaceus</name>
    <dbReference type="NCBI Taxonomy" id="35708"/>
    <lineage>
        <taxon>Eukaryota</taxon>
        <taxon>Viridiplantae</taxon>
        <taxon>Streptophyta</taxon>
        <taxon>Embryophyta</taxon>
        <taxon>Tracheophyta</taxon>
        <taxon>Spermatophyta</taxon>
        <taxon>Magnoliopsida</taxon>
        <taxon>Liliopsida</taxon>
        <taxon>Poales</taxon>
        <taxon>Poaceae</taxon>
        <taxon>PACMAD clade</taxon>
        <taxon>Arundinoideae</taxon>
        <taxon>Arundineae</taxon>
        <taxon>Arundo</taxon>
    </lineage>
</organism>
<reference evidence="1" key="1">
    <citation type="submission" date="2014-09" db="EMBL/GenBank/DDBJ databases">
        <authorList>
            <person name="Magalhaes I.L.F."/>
            <person name="Oliveira U."/>
            <person name="Santos F.R."/>
            <person name="Vidigal T.H.D.A."/>
            <person name="Brescovit A.D."/>
            <person name="Santos A.J."/>
        </authorList>
    </citation>
    <scope>NUCLEOTIDE SEQUENCE</scope>
    <source>
        <tissue evidence="1">Shoot tissue taken approximately 20 cm above the soil surface</tissue>
    </source>
</reference>
<evidence type="ECO:0000313" key="1">
    <source>
        <dbReference type="EMBL" id="JAE15307.1"/>
    </source>
</evidence>
<sequence length="49" mass="5618">MVYHVVWVPFAICDLEIHFCCDRPSLSAHTLDHCTLLKVTPVCLFRISS</sequence>